<feature type="compositionally biased region" description="Low complexity" evidence="1">
    <location>
        <begin position="246"/>
        <end position="258"/>
    </location>
</feature>
<organism evidence="4 5">
    <name type="scientific">Candidatus Woesebacteria bacterium RBG_13_46_13</name>
    <dbReference type="NCBI Taxonomy" id="1802479"/>
    <lineage>
        <taxon>Bacteria</taxon>
        <taxon>Candidatus Woeseibacteriota</taxon>
    </lineage>
</organism>
<dbReference type="InterPro" id="IPR013783">
    <property type="entry name" value="Ig-like_fold"/>
</dbReference>
<evidence type="ECO:0000313" key="5">
    <source>
        <dbReference type="Proteomes" id="UP000176778"/>
    </source>
</evidence>
<comment type="caution">
    <text evidence="4">The sequence shown here is derived from an EMBL/GenBank/DDBJ whole genome shotgun (WGS) entry which is preliminary data.</text>
</comment>
<keyword evidence="2" id="KW-0812">Transmembrane</keyword>
<evidence type="ECO:0008006" key="6">
    <source>
        <dbReference type="Google" id="ProtNLM"/>
    </source>
</evidence>
<evidence type="ECO:0000313" key="4">
    <source>
        <dbReference type="EMBL" id="OGM10358.1"/>
    </source>
</evidence>
<evidence type="ECO:0000256" key="3">
    <source>
        <dbReference type="SAM" id="SignalP"/>
    </source>
</evidence>
<sequence length="298" mass="31548">MQKTKIATLLLGFLAGFVLLASPVSAASVSITNLPEYVTVDHFKLSCTALVPGGSSAQFAFKKEGGSFSNFGPSIDLDTTACLVDVTSTQIDSQAKYYFRVDVNGTTAETSTTYDVSGPSAPRDYGKEKIGNTTYKIRWTNPGESDFAQVFIYRGETNDFSADNDKKIAQVGGAHDAEMSYIDNGVAPDKTYYYILRALDKAGNSSSLIGDTQTTTVLGTTTTAAGGQTGTVRVLPKEETEGEVLPEATEAPTKAPEASSAVTEAVGRISSSKTLTGLAIAAFILGLASYYILRSKNR</sequence>
<dbReference type="Gene3D" id="2.60.40.10">
    <property type="entry name" value="Immunoglobulins"/>
    <property type="match status" value="1"/>
</dbReference>
<keyword evidence="3" id="KW-0732">Signal</keyword>
<feature type="chain" id="PRO_5009533720" description="Fibronectin type-III domain-containing protein" evidence="3">
    <location>
        <begin position="27"/>
        <end position="298"/>
    </location>
</feature>
<dbReference type="InterPro" id="IPR036116">
    <property type="entry name" value="FN3_sf"/>
</dbReference>
<feature type="signal peptide" evidence="3">
    <location>
        <begin position="1"/>
        <end position="26"/>
    </location>
</feature>
<dbReference type="InterPro" id="IPR003961">
    <property type="entry name" value="FN3_dom"/>
</dbReference>
<dbReference type="EMBL" id="MGFR01000001">
    <property type="protein sequence ID" value="OGM10358.1"/>
    <property type="molecule type" value="Genomic_DNA"/>
</dbReference>
<evidence type="ECO:0000256" key="2">
    <source>
        <dbReference type="SAM" id="Phobius"/>
    </source>
</evidence>
<proteinExistence type="predicted"/>
<keyword evidence="2" id="KW-0472">Membrane</keyword>
<dbReference type="CDD" id="cd00063">
    <property type="entry name" value="FN3"/>
    <property type="match status" value="1"/>
</dbReference>
<name>A0A1F7X7M8_9BACT</name>
<dbReference type="SUPFAM" id="SSF49265">
    <property type="entry name" value="Fibronectin type III"/>
    <property type="match status" value="1"/>
</dbReference>
<accession>A0A1F7X7M8</accession>
<dbReference type="Proteomes" id="UP000176778">
    <property type="component" value="Unassembled WGS sequence"/>
</dbReference>
<evidence type="ECO:0000256" key="1">
    <source>
        <dbReference type="SAM" id="MobiDB-lite"/>
    </source>
</evidence>
<dbReference type="AlphaFoldDB" id="A0A1F7X7M8"/>
<reference evidence="4 5" key="1">
    <citation type="journal article" date="2016" name="Nat. Commun.">
        <title>Thousands of microbial genomes shed light on interconnected biogeochemical processes in an aquifer system.</title>
        <authorList>
            <person name="Anantharaman K."/>
            <person name="Brown C.T."/>
            <person name="Hug L.A."/>
            <person name="Sharon I."/>
            <person name="Castelle C.J."/>
            <person name="Probst A.J."/>
            <person name="Thomas B.C."/>
            <person name="Singh A."/>
            <person name="Wilkins M.J."/>
            <person name="Karaoz U."/>
            <person name="Brodie E.L."/>
            <person name="Williams K.H."/>
            <person name="Hubbard S.S."/>
            <person name="Banfield J.F."/>
        </authorList>
    </citation>
    <scope>NUCLEOTIDE SEQUENCE [LARGE SCALE GENOMIC DNA]</scope>
</reference>
<keyword evidence="2" id="KW-1133">Transmembrane helix</keyword>
<protein>
    <recommendedName>
        <fullName evidence="6">Fibronectin type-III domain-containing protein</fullName>
    </recommendedName>
</protein>
<gene>
    <name evidence="4" type="ORF">A2Y68_02900</name>
</gene>
<feature type="region of interest" description="Disordered" evidence="1">
    <location>
        <begin position="239"/>
        <end position="259"/>
    </location>
</feature>
<feature type="transmembrane region" description="Helical" evidence="2">
    <location>
        <begin position="275"/>
        <end position="293"/>
    </location>
</feature>
<dbReference type="STRING" id="1802479.A2Y68_02900"/>